<reference evidence="3" key="1">
    <citation type="submission" date="2016-10" db="EMBL/GenBank/DDBJ databases">
        <authorList>
            <person name="Varghese N."/>
            <person name="Submissions S."/>
        </authorList>
    </citation>
    <scope>NUCLEOTIDE SEQUENCE [LARGE SCALE GENOMIC DNA]</scope>
    <source>
        <strain evidence="3">CGMCC 4.5579</strain>
    </source>
</reference>
<organism evidence="2 3">
    <name type="scientific">Amycolatopsis arida</name>
    <dbReference type="NCBI Taxonomy" id="587909"/>
    <lineage>
        <taxon>Bacteria</taxon>
        <taxon>Bacillati</taxon>
        <taxon>Actinomycetota</taxon>
        <taxon>Actinomycetes</taxon>
        <taxon>Pseudonocardiales</taxon>
        <taxon>Pseudonocardiaceae</taxon>
        <taxon>Amycolatopsis</taxon>
    </lineage>
</organism>
<proteinExistence type="predicted"/>
<keyword evidence="3" id="KW-1185">Reference proteome</keyword>
<dbReference type="STRING" id="587909.SAMN05421810_102809"/>
<dbReference type="RefSeq" id="WP_092529495.1">
    <property type="nucleotide sequence ID" value="NZ_FOWW01000002.1"/>
</dbReference>
<evidence type="ECO:0000313" key="2">
    <source>
        <dbReference type="EMBL" id="SFP51421.1"/>
    </source>
</evidence>
<evidence type="ECO:0000259" key="1">
    <source>
        <dbReference type="Pfam" id="PF04149"/>
    </source>
</evidence>
<dbReference type="OrthoDB" id="3694945at2"/>
<dbReference type="InterPro" id="IPR007278">
    <property type="entry name" value="DUF397"/>
</dbReference>
<dbReference type="Proteomes" id="UP000198727">
    <property type="component" value="Unassembled WGS sequence"/>
</dbReference>
<dbReference type="EMBL" id="FOWW01000002">
    <property type="protein sequence ID" value="SFP51421.1"/>
    <property type="molecule type" value="Genomic_DNA"/>
</dbReference>
<accession>A0A1I5QZB7</accession>
<dbReference type="AlphaFoldDB" id="A0A1I5QZB7"/>
<dbReference type="Pfam" id="PF04149">
    <property type="entry name" value="DUF397"/>
    <property type="match status" value="1"/>
</dbReference>
<sequence length="58" mass="6554">MSTPIWRTSSYTGQNGACVEVASNVEPVRVRDTKDRDGGAQTYSRPAWRAFLTHLRTR</sequence>
<protein>
    <recommendedName>
        <fullName evidence="1">DUF397 domain-containing protein</fullName>
    </recommendedName>
</protein>
<feature type="domain" description="DUF397" evidence="1">
    <location>
        <begin position="6"/>
        <end position="56"/>
    </location>
</feature>
<gene>
    <name evidence="2" type="ORF">SAMN05421810_102809</name>
</gene>
<name>A0A1I5QZB7_9PSEU</name>
<evidence type="ECO:0000313" key="3">
    <source>
        <dbReference type="Proteomes" id="UP000198727"/>
    </source>
</evidence>